<dbReference type="GO" id="GO:0016301">
    <property type="term" value="F:kinase activity"/>
    <property type="evidence" value="ECO:0007669"/>
    <property type="project" value="UniProtKB-KW"/>
</dbReference>
<organism evidence="2 3">
    <name type="scientific">Candidatus Magnetoglobus multicellularis str. Araruama</name>
    <dbReference type="NCBI Taxonomy" id="890399"/>
    <lineage>
        <taxon>Bacteria</taxon>
        <taxon>Pseudomonadati</taxon>
        <taxon>Thermodesulfobacteriota</taxon>
        <taxon>Desulfobacteria</taxon>
        <taxon>Desulfobacterales</taxon>
        <taxon>Desulfobacteraceae</taxon>
        <taxon>Candidatus Magnetoglobus</taxon>
    </lineage>
</organism>
<gene>
    <name evidence="2" type="ORF">OMM_04939</name>
</gene>
<feature type="domain" description="Carbohydrate kinase PfkB" evidence="1">
    <location>
        <begin position="4"/>
        <end position="252"/>
    </location>
</feature>
<accession>A0A1V1NYV6</accession>
<dbReference type="SUPFAM" id="SSF53613">
    <property type="entry name" value="Ribokinase-like"/>
    <property type="match status" value="1"/>
</dbReference>
<keyword evidence="2" id="KW-0418">Kinase</keyword>
<reference evidence="3" key="1">
    <citation type="submission" date="2012-11" db="EMBL/GenBank/DDBJ databases">
        <authorList>
            <person name="Lucero-Rivera Y.E."/>
            <person name="Tovar-Ramirez D."/>
        </authorList>
    </citation>
    <scope>NUCLEOTIDE SEQUENCE [LARGE SCALE GENOMIC DNA]</scope>
    <source>
        <strain evidence="3">Araruama</strain>
    </source>
</reference>
<dbReference type="Gene3D" id="3.40.1190.20">
    <property type="match status" value="1"/>
</dbReference>
<comment type="caution">
    <text evidence="2">The sequence shown here is derived from an EMBL/GenBank/DDBJ whole genome shotgun (WGS) entry which is preliminary data.</text>
</comment>
<protein>
    <submittedName>
        <fullName evidence="2">Putative ribokinase</fullName>
    </submittedName>
</protein>
<dbReference type="InterPro" id="IPR029056">
    <property type="entry name" value="Ribokinase-like"/>
</dbReference>
<sequence>MNEGIACVGNITKDTLFYVDTLPAVDDVSTVREKRICFGGRGLIVAAILSTLCSPTSLFTSIPGGENNDLKSFLKNYNLNDLSIFIDERSNNYNEVLVTIGKTEENCTSLFIPGDSSSDPSSEQLSQLSNYRLLYFTSHDLKSSIRYLETSLKMSCKKIVNISSYMIKSKSYLELIKKQADVLIGNEIEFDNLQRVLGCESISSIYKYFNRLKKLFMTRGKKGVHCRLKNCHRIEFPALRVDIQTPVGVGDSQYH</sequence>
<dbReference type="Pfam" id="PF00294">
    <property type="entry name" value="PfkB"/>
    <property type="match status" value="1"/>
</dbReference>
<dbReference type="EMBL" id="ATBP01001203">
    <property type="protein sequence ID" value="ETR67812.1"/>
    <property type="molecule type" value="Genomic_DNA"/>
</dbReference>
<dbReference type="InterPro" id="IPR011611">
    <property type="entry name" value="PfkB_dom"/>
</dbReference>
<dbReference type="AlphaFoldDB" id="A0A1V1NYV6"/>
<evidence type="ECO:0000313" key="2">
    <source>
        <dbReference type="EMBL" id="ETR67812.1"/>
    </source>
</evidence>
<keyword evidence="2" id="KW-0808">Transferase</keyword>
<name>A0A1V1NYV6_9BACT</name>
<evidence type="ECO:0000313" key="3">
    <source>
        <dbReference type="Proteomes" id="UP000189670"/>
    </source>
</evidence>
<dbReference type="Proteomes" id="UP000189670">
    <property type="component" value="Unassembled WGS sequence"/>
</dbReference>
<proteinExistence type="predicted"/>
<evidence type="ECO:0000259" key="1">
    <source>
        <dbReference type="Pfam" id="PF00294"/>
    </source>
</evidence>